<evidence type="ECO:0000313" key="1">
    <source>
        <dbReference type="EMBL" id="CAI4213561.1"/>
    </source>
</evidence>
<dbReference type="InterPro" id="IPR052158">
    <property type="entry name" value="INH-QAR"/>
</dbReference>
<name>A0A9P1H069_9PEZI</name>
<evidence type="ECO:0000313" key="2">
    <source>
        <dbReference type="Proteomes" id="UP000838763"/>
    </source>
</evidence>
<sequence>MASSKVIHVGVLLTADTQFLDTACVDILGMLSREYLEIASGLPSTCPTVQIVYINGTADDGSDAGKGVMALTSGAKLLATHRISDPEVQAGKLDILFIPGPDPRSGFAEATLQFVRDHHANANTDVLSACGPRELQPALQAKYPKAKLVGDKYRWIQDGNLWSSGAITNGNDLMAAYCRTGKHFAVPLVDIACKMADVGDRPQEYGQDREVYNIEFAEKK</sequence>
<dbReference type="SUPFAM" id="SSF52317">
    <property type="entry name" value="Class I glutamine amidotransferase-like"/>
    <property type="match status" value="1"/>
</dbReference>
<reference evidence="1" key="1">
    <citation type="submission" date="2022-11" db="EMBL/GenBank/DDBJ databases">
        <authorList>
            <person name="Scott C."/>
            <person name="Bruce N."/>
        </authorList>
    </citation>
    <scope>NUCLEOTIDE SEQUENCE</scope>
</reference>
<comment type="caution">
    <text evidence="1">The sequence shown here is derived from an EMBL/GenBank/DDBJ whole genome shotgun (WGS) entry which is preliminary data.</text>
</comment>
<dbReference type="Gene3D" id="3.40.50.880">
    <property type="match status" value="1"/>
</dbReference>
<dbReference type="Proteomes" id="UP000838763">
    <property type="component" value="Unassembled WGS sequence"/>
</dbReference>
<accession>A0A9P1H069</accession>
<dbReference type="PANTHER" id="PTHR43130">
    <property type="entry name" value="ARAC-FAMILY TRANSCRIPTIONAL REGULATOR"/>
    <property type="match status" value="1"/>
</dbReference>
<proteinExistence type="predicted"/>
<gene>
    <name evidence="1" type="ORF">PPNO1_LOCUS3306</name>
</gene>
<dbReference type="InterPro" id="IPR029062">
    <property type="entry name" value="Class_I_gatase-like"/>
</dbReference>
<dbReference type="OrthoDB" id="5424793at2759"/>
<organism evidence="1 2">
    <name type="scientific">Parascedosporium putredinis</name>
    <dbReference type="NCBI Taxonomy" id="1442378"/>
    <lineage>
        <taxon>Eukaryota</taxon>
        <taxon>Fungi</taxon>
        <taxon>Dikarya</taxon>
        <taxon>Ascomycota</taxon>
        <taxon>Pezizomycotina</taxon>
        <taxon>Sordariomycetes</taxon>
        <taxon>Hypocreomycetidae</taxon>
        <taxon>Microascales</taxon>
        <taxon>Microascaceae</taxon>
        <taxon>Parascedosporium</taxon>
    </lineage>
</organism>
<dbReference type="PANTHER" id="PTHR43130:SF7">
    <property type="entry name" value="DJ-1_PFPI DOMAIN-CONTAINING PROTEIN"/>
    <property type="match status" value="1"/>
</dbReference>
<dbReference type="AlphaFoldDB" id="A0A9P1H069"/>
<protein>
    <submittedName>
        <fullName evidence="1">Uncharacterized protein</fullName>
    </submittedName>
</protein>
<dbReference type="EMBL" id="CALLCH030000008">
    <property type="protein sequence ID" value="CAI4213561.1"/>
    <property type="molecule type" value="Genomic_DNA"/>
</dbReference>
<keyword evidence="2" id="KW-1185">Reference proteome</keyword>